<feature type="region of interest" description="Reductase" evidence="17">
    <location>
        <begin position="164"/>
        <end position="424"/>
    </location>
</feature>
<comment type="similarity">
    <text evidence="2 17">Belongs to the globin family. Two-domain flavohemoproteins subfamily.</text>
</comment>
<dbReference type="SUPFAM" id="SSF63380">
    <property type="entry name" value="Riboflavin synthase domain-like"/>
    <property type="match status" value="1"/>
</dbReference>
<evidence type="ECO:0000256" key="2">
    <source>
        <dbReference type="ARBA" id="ARBA00008414"/>
    </source>
</evidence>
<feature type="domain" description="FAD-binding FR-type" evidence="19">
    <location>
        <begin position="167"/>
        <end position="280"/>
    </location>
</feature>
<dbReference type="FunFam" id="3.40.50.80:FF:000010">
    <property type="entry name" value="Flavohemoprotein"/>
    <property type="match status" value="1"/>
</dbReference>
<evidence type="ECO:0000256" key="10">
    <source>
        <dbReference type="ARBA" id="ARBA00022857"/>
    </source>
</evidence>
<dbReference type="PROSITE" id="PS51384">
    <property type="entry name" value="FAD_FR"/>
    <property type="match status" value="1"/>
</dbReference>
<dbReference type="Gene3D" id="3.40.50.80">
    <property type="entry name" value="Nucleotide-binding domain of ferredoxin-NADP reductase (FNR) module"/>
    <property type="match status" value="1"/>
</dbReference>
<evidence type="ECO:0000256" key="16">
    <source>
        <dbReference type="ARBA" id="ARBA00049433"/>
    </source>
</evidence>
<evidence type="ECO:0000256" key="17">
    <source>
        <dbReference type="HAMAP-Rule" id="MF_01252"/>
    </source>
</evidence>
<dbReference type="Pfam" id="PF00175">
    <property type="entry name" value="NAD_binding_1"/>
    <property type="match status" value="1"/>
</dbReference>
<keyword evidence="8 17" id="KW-0479">Metal-binding</keyword>
<evidence type="ECO:0000256" key="7">
    <source>
        <dbReference type="ARBA" id="ARBA00022630"/>
    </source>
</evidence>
<dbReference type="HAMAP" id="MF_01252">
    <property type="entry name" value="Hmp"/>
    <property type="match status" value="1"/>
</dbReference>
<evidence type="ECO:0000256" key="8">
    <source>
        <dbReference type="ARBA" id="ARBA00022723"/>
    </source>
</evidence>
<keyword evidence="3 17" id="KW-0813">Transport</keyword>
<comment type="domain">
    <text evidence="17">Consists of two distinct domains; an N-terminal heme-containing oxygen-binding domain and a C-terminal reductase domain with binding sites for FAD and NAD(P)H.</text>
</comment>
<feature type="site" description="Involved in heme-bound ligand stabilization and O-O bond activation" evidence="17">
    <location>
        <position position="44"/>
    </location>
</feature>
<evidence type="ECO:0000313" key="21">
    <source>
        <dbReference type="Proteomes" id="UP000019486"/>
    </source>
</evidence>
<keyword evidence="12 17" id="KW-0408">Iron</keyword>
<dbReference type="STRING" id="1385369.N825_03840"/>
<dbReference type="Pfam" id="PF00042">
    <property type="entry name" value="Globin"/>
    <property type="match status" value="1"/>
</dbReference>
<comment type="caution">
    <text evidence="20">The sequence shown here is derived from an EMBL/GenBank/DDBJ whole genome shotgun (WGS) entry which is preliminary data.</text>
</comment>
<dbReference type="EC" id="1.14.12.17" evidence="17"/>
<dbReference type="InterPro" id="IPR001433">
    <property type="entry name" value="OxRdtase_FAD/NAD-bd"/>
</dbReference>
<evidence type="ECO:0000256" key="6">
    <source>
        <dbReference type="ARBA" id="ARBA00022621"/>
    </source>
</evidence>
<dbReference type="GO" id="GO:0046872">
    <property type="term" value="F:metal ion binding"/>
    <property type="evidence" value="ECO:0007669"/>
    <property type="project" value="UniProtKB-KW"/>
</dbReference>
<dbReference type="InterPro" id="IPR017938">
    <property type="entry name" value="Riboflavin_synthase-like_b-brl"/>
</dbReference>
<dbReference type="PROSITE" id="PS01033">
    <property type="entry name" value="GLOBIN"/>
    <property type="match status" value="1"/>
</dbReference>
<keyword evidence="7 17" id="KW-0285">Flavoprotein</keyword>
<name>W9H8K3_9PROT</name>
<dbReference type="GO" id="GO:0046210">
    <property type="term" value="P:nitric oxide catabolic process"/>
    <property type="evidence" value="ECO:0007669"/>
    <property type="project" value="TreeGrafter"/>
</dbReference>
<evidence type="ECO:0000256" key="15">
    <source>
        <dbReference type="ARBA" id="ARBA00048649"/>
    </source>
</evidence>
<evidence type="ECO:0000256" key="3">
    <source>
        <dbReference type="ARBA" id="ARBA00022448"/>
    </source>
</evidence>
<feature type="binding site" evidence="17">
    <location>
        <begin position="415"/>
        <end position="418"/>
    </location>
    <ligand>
        <name>FAD</name>
        <dbReference type="ChEBI" id="CHEBI:57692"/>
    </ligand>
</feature>
<feature type="domain" description="Globin" evidence="18">
    <location>
        <begin position="16"/>
        <end position="153"/>
    </location>
</feature>
<keyword evidence="5 17" id="KW-0349">Heme</keyword>
<dbReference type="InterPro" id="IPR023950">
    <property type="entry name" value="Hmp"/>
</dbReference>
<dbReference type="GO" id="GO:0071949">
    <property type="term" value="F:FAD binding"/>
    <property type="evidence" value="ECO:0007669"/>
    <property type="project" value="InterPro"/>
</dbReference>
<dbReference type="GO" id="GO:0020037">
    <property type="term" value="F:heme binding"/>
    <property type="evidence" value="ECO:0007669"/>
    <property type="project" value="InterPro"/>
</dbReference>
<evidence type="ECO:0000259" key="18">
    <source>
        <dbReference type="PROSITE" id="PS01033"/>
    </source>
</evidence>
<dbReference type="SUPFAM" id="SSF52343">
    <property type="entry name" value="Ferredoxin reductase-like, C-terminal NADP-linked domain"/>
    <property type="match status" value="1"/>
</dbReference>
<reference evidence="20 21" key="1">
    <citation type="submission" date="2013-08" db="EMBL/GenBank/DDBJ databases">
        <title>The genome sequence of Skermanella stibiiresistens.</title>
        <authorList>
            <person name="Zhu W."/>
            <person name="Wang G."/>
        </authorList>
    </citation>
    <scope>NUCLEOTIDE SEQUENCE [LARGE SCALE GENOMIC DNA]</scope>
    <source>
        <strain evidence="20 21">SB22</strain>
    </source>
</reference>
<dbReference type="InterPro" id="IPR039261">
    <property type="entry name" value="FNR_nucleotide-bd"/>
</dbReference>
<dbReference type="FunFam" id="2.40.30.10:FF:000034">
    <property type="entry name" value="Flavohemoprotein"/>
    <property type="match status" value="1"/>
</dbReference>
<gene>
    <name evidence="17" type="primary">hmp</name>
    <name evidence="20" type="ORF">N825_03840</name>
</gene>
<dbReference type="InterPro" id="IPR009050">
    <property type="entry name" value="Globin-like_sf"/>
</dbReference>
<evidence type="ECO:0000256" key="12">
    <source>
        <dbReference type="ARBA" id="ARBA00023004"/>
    </source>
</evidence>
<dbReference type="GO" id="GO:0071500">
    <property type="term" value="P:cellular response to nitrosative stress"/>
    <property type="evidence" value="ECO:0007669"/>
    <property type="project" value="TreeGrafter"/>
</dbReference>
<dbReference type="Gene3D" id="2.40.30.10">
    <property type="entry name" value="Translation factors"/>
    <property type="match status" value="1"/>
</dbReference>
<proteinExistence type="inferred from homology"/>
<dbReference type="Proteomes" id="UP000019486">
    <property type="component" value="Unassembled WGS sequence"/>
</dbReference>
<feature type="site" description="Influences the redox potential of the prosthetic heme and FAD groups" evidence="17">
    <location>
        <position position="99"/>
    </location>
</feature>
<dbReference type="SUPFAM" id="SSF46458">
    <property type="entry name" value="Globin-like"/>
    <property type="match status" value="1"/>
</dbReference>
<protein>
    <recommendedName>
        <fullName evidence="17">Flavohemoprotein</fullName>
    </recommendedName>
    <alternativeName>
        <fullName evidence="17">Flavohemoglobin</fullName>
    </alternativeName>
    <alternativeName>
        <fullName evidence="17">Hemoglobin-like protein</fullName>
    </alternativeName>
    <alternativeName>
        <fullName evidence="17">Nitric oxide dioxygenase</fullName>
        <shortName evidence="17">NO oxygenase</shortName>
        <shortName evidence="17">NOD</shortName>
        <ecNumber evidence="17">1.14.12.17</ecNumber>
    </alternativeName>
</protein>
<dbReference type="CDD" id="cd06184">
    <property type="entry name" value="flavohem_like_fad_nad_binding"/>
    <property type="match status" value="1"/>
</dbReference>
<dbReference type="InterPro" id="IPR017927">
    <property type="entry name" value="FAD-bd_FR_type"/>
</dbReference>
<keyword evidence="10 17" id="KW-0521">NADP</keyword>
<feature type="binding site" description="proximal binding residue" evidence="17">
    <location>
        <position position="100"/>
    </location>
    <ligand>
        <name>heme b</name>
        <dbReference type="ChEBI" id="CHEBI:60344"/>
    </ligand>
    <ligandPart>
        <name>Fe</name>
        <dbReference type="ChEBI" id="CHEBI:18248"/>
    </ligandPart>
</feature>
<dbReference type="Gene3D" id="1.10.490.10">
    <property type="entry name" value="Globins"/>
    <property type="match status" value="1"/>
</dbReference>
<dbReference type="GO" id="GO:0009636">
    <property type="term" value="P:response to toxic substance"/>
    <property type="evidence" value="ECO:0007669"/>
    <property type="project" value="UniProtKB-KW"/>
</dbReference>
<keyword evidence="13 17" id="KW-0520">NAD</keyword>
<comment type="cofactor">
    <cofactor evidence="17">
        <name>heme b</name>
        <dbReference type="ChEBI" id="CHEBI:60344"/>
    </cofactor>
    <text evidence="17">Binds 1 heme b (iron(II)-protoporphyrin IX) group per subunit.</text>
</comment>
<dbReference type="PANTHER" id="PTHR43396:SF3">
    <property type="entry name" value="FLAVOHEMOPROTEIN"/>
    <property type="match status" value="1"/>
</dbReference>
<evidence type="ECO:0000256" key="14">
    <source>
        <dbReference type="ARBA" id="ARBA00025094"/>
    </source>
</evidence>
<dbReference type="NCBIfam" id="NF009805">
    <property type="entry name" value="PRK13289.1"/>
    <property type="match status" value="1"/>
</dbReference>
<dbReference type="FunFam" id="1.10.490.10:FF:000003">
    <property type="entry name" value="Flavohemoprotein"/>
    <property type="match status" value="1"/>
</dbReference>
<evidence type="ECO:0000256" key="13">
    <source>
        <dbReference type="ARBA" id="ARBA00023027"/>
    </source>
</evidence>
<feature type="site" description="Influences the redox potential of the prosthetic heme and FAD groups" evidence="17">
    <location>
        <position position="414"/>
    </location>
</feature>
<feature type="binding site" evidence="17">
    <location>
        <begin position="294"/>
        <end position="299"/>
    </location>
    <ligand>
        <name>NADP(+)</name>
        <dbReference type="ChEBI" id="CHEBI:58349"/>
    </ligand>
</feature>
<comment type="catalytic activity">
    <reaction evidence="16 17">
        <text>2 nitric oxide + NADPH + 2 O2 = 2 nitrate + NADP(+) + H(+)</text>
        <dbReference type="Rhea" id="RHEA:19465"/>
        <dbReference type="ChEBI" id="CHEBI:15378"/>
        <dbReference type="ChEBI" id="CHEBI:15379"/>
        <dbReference type="ChEBI" id="CHEBI:16480"/>
        <dbReference type="ChEBI" id="CHEBI:17632"/>
        <dbReference type="ChEBI" id="CHEBI:57783"/>
        <dbReference type="ChEBI" id="CHEBI:58349"/>
        <dbReference type="EC" id="1.14.12.17"/>
    </reaction>
</comment>
<dbReference type="InterPro" id="IPR012292">
    <property type="entry name" value="Globin/Proto"/>
</dbReference>
<keyword evidence="21" id="KW-1185">Reference proteome</keyword>
<comment type="cofactor">
    <cofactor evidence="17">
        <name>FAD</name>
        <dbReference type="ChEBI" id="CHEBI:57692"/>
    </cofactor>
    <text evidence="17">Binds 1 FAD per subunit.</text>
</comment>
<dbReference type="AlphaFoldDB" id="W9H8K3"/>
<accession>W9H8K3</accession>
<keyword evidence="4 17" id="KW-0216">Detoxification</keyword>
<evidence type="ECO:0000256" key="1">
    <source>
        <dbReference type="ARBA" id="ARBA00006401"/>
    </source>
</evidence>
<keyword evidence="9 17" id="KW-0274">FAD</keyword>
<dbReference type="PATRIC" id="fig|1385369.3.peg.3007"/>
<evidence type="ECO:0000256" key="9">
    <source>
        <dbReference type="ARBA" id="ARBA00022827"/>
    </source>
</evidence>
<dbReference type="GO" id="GO:0008941">
    <property type="term" value="F:nitric oxide dioxygenase NAD(P)H activity"/>
    <property type="evidence" value="ECO:0007669"/>
    <property type="project" value="UniProtKB-UniRule"/>
</dbReference>
<organism evidence="20 21">
    <name type="scientific">Skermanella stibiiresistens SB22</name>
    <dbReference type="NCBI Taxonomy" id="1385369"/>
    <lineage>
        <taxon>Bacteria</taxon>
        <taxon>Pseudomonadati</taxon>
        <taxon>Pseudomonadota</taxon>
        <taxon>Alphaproteobacteria</taxon>
        <taxon>Rhodospirillales</taxon>
        <taxon>Azospirillaceae</taxon>
        <taxon>Skermanella</taxon>
    </lineage>
</organism>
<evidence type="ECO:0000259" key="19">
    <source>
        <dbReference type="PROSITE" id="PS51384"/>
    </source>
</evidence>
<evidence type="ECO:0000256" key="11">
    <source>
        <dbReference type="ARBA" id="ARBA00023002"/>
    </source>
</evidence>
<dbReference type="InterPro" id="IPR000971">
    <property type="entry name" value="Globin"/>
</dbReference>
<dbReference type="GO" id="GO:0005344">
    <property type="term" value="F:oxygen carrier activity"/>
    <property type="evidence" value="ECO:0007669"/>
    <property type="project" value="UniProtKB-UniRule"/>
</dbReference>
<comment type="catalytic activity">
    <reaction evidence="15 17">
        <text>2 nitric oxide + NADH + 2 O2 = 2 nitrate + NAD(+) + H(+)</text>
        <dbReference type="Rhea" id="RHEA:19469"/>
        <dbReference type="ChEBI" id="CHEBI:15378"/>
        <dbReference type="ChEBI" id="CHEBI:15379"/>
        <dbReference type="ChEBI" id="CHEBI:16480"/>
        <dbReference type="ChEBI" id="CHEBI:17632"/>
        <dbReference type="ChEBI" id="CHEBI:57540"/>
        <dbReference type="ChEBI" id="CHEBI:57945"/>
        <dbReference type="EC" id="1.14.12.17"/>
    </reaction>
</comment>
<feature type="active site" description="Charge relay system" evidence="17">
    <location>
        <position position="110"/>
    </location>
</feature>
<keyword evidence="11 17" id="KW-0560">Oxidoreductase</keyword>
<comment type="function">
    <text evidence="14 17">Is involved in NO detoxification in an aerobic process, termed nitric oxide dioxygenase (NOD) reaction that utilizes O(2) and NAD(P)H to convert NO to nitrate, which protects the bacterium from various noxious nitrogen compounds. Therefore, plays a central role in the inducible response to nitrosative stress.</text>
</comment>
<evidence type="ECO:0000256" key="4">
    <source>
        <dbReference type="ARBA" id="ARBA00022575"/>
    </source>
</evidence>
<dbReference type="CDD" id="cd08922">
    <property type="entry name" value="FHb-globin"/>
    <property type="match status" value="1"/>
</dbReference>
<feature type="binding site" evidence="17">
    <location>
        <begin position="220"/>
        <end position="223"/>
    </location>
    <ligand>
        <name>FAD</name>
        <dbReference type="ChEBI" id="CHEBI:57692"/>
    </ligand>
</feature>
<feature type="active site" description="Charge relay system" evidence="17">
    <location>
        <position position="152"/>
    </location>
</feature>
<sequence>MAARRAARHTDEEPSMLSETTIQIVKACVPALKDKGLEITRRMYEILFRNPEIKDLFNQSHHGETGSQPKSLALAVLAYAEHIDRLAALGPMVERIAQKHVALSILPEHYPHVGAALLQAIRDVLGDAATEDVMAAWTEAYQFLAGVLIGREAAIYGEQAAQIGGWTGYRDFVVDRVVPESGIITSFHLKPADGGPLMAFKPGQYLTFRIDIPGHGPVVRNYSLSRGPGGDHYRISVKREPAPADKPEAGPGLVSNFLHDHGAPGMTLSVAAPAGDFVLDDPAAERPVVLLSGGVGLTPLVSMLDGIAASGSKRPTWFIHGTRCGDHHALKEHVRTVAAAHENIESITFYEAPGERDVAGRDFDHAGLITAEWLRRTVPLAEADIYLCGPKAFMRMVVGSLRDMGVAPDRVHHEFFGPADELRA</sequence>
<evidence type="ECO:0000313" key="20">
    <source>
        <dbReference type="EMBL" id="EWY40108.1"/>
    </source>
</evidence>
<dbReference type="GO" id="GO:0019825">
    <property type="term" value="F:oxygen binding"/>
    <property type="evidence" value="ECO:0007669"/>
    <property type="project" value="InterPro"/>
</dbReference>
<comment type="similarity">
    <text evidence="1 17">In the C-terminal section; belongs to the flavoprotein pyridine nucleotide cytochrome reductase family.</text>
</comment>
<keyword evidence="6 17" id="KW-0561">Oxygen transport</keyword>
<dbReference type="PANTHER" id="PTHR43396">
    <property type="entry name" value="FLAVOHEMOPROTEIN"/>
    <property type="match status" value="1"/>
</dbReference>
<feature type="binding site" evidence="17">
    <location>
        <position position="205"/>
    </location>
    <ligand>
        <name>FAD</name>
        <dbReference type="ChEBI" id="CHEBI:57692"/>
    </ligand>
</feature>
<dbReference type="EMBL" id="AVFL01000009">
    <property type="protein sequence ID" value="EWY40108.1"/>
    <property type="molecule type" value="Genomic_DNA"/>
</dbReference>
<evidence type="ECO:0000256" key="5">
    <source>
        <dbReference type="ARBA" id="ARBA00022617"/>
    </source>
</evidence>